<dbReference type="SUPFAM" id="SSF48403">
    <property type="entry name" value="Ankyrin repeat"/>
    <property type="match status" value="1"/>
</dbReference>
<feature type="compositionally biased region" description="Polar residues" evidence="4">
    <location>
        <begin position="374"/>
        <end position="383"/>
    </location>
</feature>
<dbReference type="PROSITE" id="PS50297">
    <property type="entry name" value="ANK_REP_REGION"/>
    <property type="match status" value="1"/>
</dbReference>
<keyword evidence="2 3" id="KW-0040">ANK repeat</keyword>
<keyword evidence="6" id="KW-1185">Reference proteome</keyword>
<evidence type="ECO:0000256" key="4">
    <source>
        <dbReference type="SAM" id="MobiDB-lite"/>
    </source>
</evidence>
<evidence type="ECO:0000256" key="1">
    <source>
        <dbReference type="ARBA" id="ARBA00022737"/>
    </source>
</evidence>
<dbReference type="EMBL" id="JBJKBG010000011">
    <property type="protein sequence ID" value="KAL3714927.1"/>
    <property type="molecule type" value="Genomic_DNA"/>
</dbReference>
<feature type="repeat" description="ANK" evidence="3">
    <location>
        <begin position="171"/>
        <end position="203"/>
    </location>
</feature>
<dbReference type="Proteomes" id="UP001634007">
    <property type="component" value="Unassembled WGS sequence"/>
</dbReference>
<accession>A0ABD3IMM4</accession>
<evidence type="ECO:0000256" key="3">
    <source>
        <dbReference type="PROSITE-ProRule" id="PRU00023"/>
    </source>
</evidence>
<sequence length="383" mass="42184">MEHPTRNQRLQALKAENVPIPDNRHLFGDGHLDKIMDSYLYEATKNGDADEFITALEKASCGSEDVVELILIHFPYLVSRKNFLDDTPLHVAVQDGSIVKSPLYLAAENGQHGIFWLLLHAAAQDEAYAVKIQGTSPVFATLKHFRSGNRFSYVYVAINLLPKLLHVRDENGGTPLHSAASIGDVNAVQLLLEKCSYLALQTDENGSYPIHIAFEGGNLDTIKELVKIWPDLAEIKNKKGQNVLHVAAKAGNNNAVQYILKECGGPCIKKLVACKDVNGNTPLHLASMQDHCRVLLSLTRDNRDALRLLNNDKLTALDVAMESESMSAKYSPLQGRAILIAAGIPQTKGRDIWSPREQSSGVSKSPRTKGISDQIITSHQRDQ</sequence>
<dbReference type="PANTHER" id="PTHR24186:SF46">
    <property type="entry name" value="PROTEIN ACCELERATED CELL DEATH 6-LIKE"/>
    <property type="match status" value="1"/>
</dbReference>
<dbReference type="AlphaFoldDB" id="A0ABD3IMM4"/>
<evidence type="ECO:0000313" key="5">
    <source>
        <dbReference type="EMBL" id="KAL3714927.1"/>
    </source>
</evidence>
<dbReference type="PROSITE" id="PS50088">
    <property type="entry name" value="ANK_REPEAT"/>
    <property type="match status" value="1"/>
</dbReference>
<reference evidence="5 6" key="1">
    <citation type="submission" date="2024-11" db="EMBL/GenBank/DDBJ databases">
        <title>Chromosome-level genome assembly of Eucalyptus globulus Labill. provides insights into its genome evolution.</title>
        <authorList>
            <person name="Li X."/>
        </authorList>
    </citation>
    <scope>NUCLEOTIDE SEQUENCE [LARGE SCALE GENOMIC DNA]</scope>
    <source>
        <strain evidence="5">CL2024</strain>
        <tissue evidence="5">Fresh tender leaves</tissue>
    </source>
</reference>
<dbReference type="Pfam" id="PF12796">
    <property type="entry name" value="Ank_2"/>
    <property type="match status" value="2"/>
</dbReference>
<dbReference type="PANTHER" id="PTHR24186">
    <property type="entry name" value="PROTEIN PHOSPHATASE 1 REGULATORY SUBUNIT"/>
    <property type="match status" value="1"/>
</dbReference>
<feature type="compositionally biased region" description="Polar residues" evidence="4">
    <location>
        <begin position="356"/>
        <end position="365"/>
    </location>
</feature>
<name>A0ABD3IMM4_EUCGL</name>
<evidence type="ECO:0000313" key="6">
    <source>
        <dbReference type="Proteomes" id="UP001634007"/>
    </source>
</evidence>
<evidence type="ECO:0000256" key="2">
    <source>
        <dbReference type="ARBA" id="ARBA00023043"/>
    </source>
</evidence>
<dbReference type="InterPro" id="IPR036770">
    <property type="entry name" value="Ankyrin_rpt-contain_sf"/>
</dbReference>
<gene>
    <name evidence="5" type="ORF">ACJRO7_006778</name>
</gene>
<feature type="region of interest" description="Disordered" evidence="4">
    <location>
        <begin position="349"/>
        <end position="383"/>
    </location>
</feature>
<protein>
    <submittedName>
        <fullName evidence="5">Uncharacterized protein</fullName>
    </submittedName>
</protein>
<organism evidence="5 6">
    <name type="scientific">Eucalyptus globulus</name>
    <name type="common">Tasmanian blue gum</name>
    <dbReference type="NCBI Taxonomy" id="34317"/>
    <lineage>
        <taxon>Eukaryota</taxon>
        <taxon>Viridiplantae</taxon>
        <taxon>Streptophyta</taxon>
        <taxon>Embryophyta</taxon>
        <taxon>Tracheophyta</taxon>
        <taxon>Spermatophyta</taxon>
        <taxon>Magnoliopsida</taxon>
        <taxon>eudicotyledons</taxon>
        <taxon>Gunneridae</taxon>
        <taxon>Pentapetalae</taxon>
        <taxon>rosids</taxon>
        <taxon>malvids</taxon>
        <taxon>Myrtales</taxon>
        <taxon>Myrtaceae</taxon>
        <taxon>Myrtoideae</taxon>
        <taxon>Eucalypteae</taxon>
        <taxon>Eucalyptus</taxon>
    </lineage>
</organism>
<keyword evidence="1" id="KW-0677">Repeat</keyword>
<proteinExistence type="predicted"/>
<dbReference type="SMART" id="SM00248">
    <property type="entry name" value="ANK"/>
    <property type="match status" value="5"/>
</dbReference>
<comment type="caution">
    <text evidence="5">The sequence shown here is derived from an EMBL/GenBank/DDBJ whole genome shotgun (WGS) entry which is preliminary data.</text>
</comment>
<dbReference type="Gene3D" id="1.25.40.20">
    <property type="entry name" value="Ankyrin repeat-containing domain"/>
    <property type="match status" value="2"/>
</dbReference>
<dbReference type="InterPro" id="IPR002110">
    <property type="entry name" value="Ankyrin_rpt"/>
</dbReference>